<keyword evidence="1" id="KW-0862">Zinc</keyword>
<sequence length="126" mass="14537">MTATEQWIFLCAAHKTPKECPALDYTRHTLDGAASLLNSNKYFPSRVTIKESSISKLGSVCRRIYRIFSHAYYHHRRMFDEFEAETNLCRRFTAYVLKYELMAQESLIVPTDQNCPETGSDMQSGV</sequence>
<name>A0A6S7JWX3_PARCT</name>
<reference evidence="2" key="1">
    <citation type="submission" date="2020-04" db="EMBL/GenBank/DDBJ databases">
        <authorList>
            <person name="Alioto T."/>
            <person name="Alioto T."/>
            <person name="Gomez Garrido J."/>
        </authorList>
    </citation>
    <scope>NUCLEOTIDE SEQUENCE</scope>
    <source>
        <strain evidence="2">A484AB</strain>
    </source>
</reference>
<dbReference type="InterPro" id="IPR036703">
    <property type="entry name" value="MOB_kinase_act_sf"/>
</dbReference>
<dbReference type="SUPFAM" id="SSF101152">
    <property type="entry name" value="Mob1/phocein"/>
    <property type="match status" value="1"/>
</dbReference>
<dbReference type="InterPro" id="IPR005301">
    <property type="entry name" value="MOB_kinase_act_fam"/>
</dbReference>
<feature type="binding site" evidence="1">
    <location>
        <position position="75"/>
    </location>
    <ligand>
        <name>Zn(2+)</name>
        <dbReference type="ChEBI" id="CHEBI:29105"/>
    </ligand>
</feature>
<keyword evidence="1" id="KW-0479">Metal-binding</keyword>
<protein>
    <submittedName>
        <fullName evidence="2">Uncharacterized protein</fullName>
    </submittedName>
</protein>
<dbReference type="SMART" id="SM01388">
    <property type="entry name" value="Mob1_phocein"/>
    <property type="match status" value="1"/>
</dbReference>
<dbReference type="AlphaFoldDB" id="A0A6S7JWX3"/>
<evidence type="ECO:0000313" key="3">
    <source>
        <dbReference type="Proteomes" id="UP001152795"/>
    </source>
</evidence>
<dbReference type="EMBL" id="CACRXK020019539">
    <property type="protein sequence ID" value="CAB4033770.1"/>
    <property type="molecule type" value="Genomic_DNA"/>
</dbReference>
<dbReference type="Pfam" id="PF03637">
    <property type="entry name" value="Mob1_phocein"/>
    <property type="match status" value="1"/>
</dbReference>
<keyword evidence="3" id="KW-1185">Reference proteome</keyword>
<organism evidence="2 3">
    <name type="scientific">Paramuricea clavata</name>
    <name type="common">Red gorgonian</name>
    <name type="synonym">Violescent sea-whip</name>
    <dbReference type="NCBI Taxonomy" id="317549"/>
    <lineage>
        <taxon>Eukaryota</taxon>
        <taxon>Metazoa</taxon>
        <taxon>Cnidaria</taxon>
        <taxon>Anthozoa</taxon>
        <taxon>Octocorallia</taxon>
        <taxon>Malacalcyonacea</taxon>
        <taxon>Plexauridae</taxon>
        <taxon>Paramuricea</taxon>
    </lineage>
</organism>
<dbReference type="Proteomes" id="UP001152795">
    <property type="component" value="Unassembled WGS sequence"/>
</dbReference>
<accession>A0A6S7JWX3</accession>
<proteinExistence type="predicted"/>
<evidence type="ECO:0000313" key="2">
    <source>
        <dbReference type="EMBL" id="CAB4033770.1"/>
    </source>
</evidence>
<dbReference type="PANTHER" id="PTHR22599">
    <property type="entry name" value="MPS ONE BINDER KINASE ACTIVATOR-LIKE MOB"/>
    <property type="match status" value="1"/>
</dbReference>
<evidence type="ECO:0000256" key="1">
    <source>
        <dbReference type="PIRSR" id="PIRSR605301-1"/>
    </source>
</evidence>
<gene>
    <name evidence="2" type="ORF">PACLA_8A033890</name>
</gene>
<feature type="binding site" evidence="1">
    <location>
        <position position="70"/>
    </location>
    <ligand>
        <name>Zn(2+)</name>
        <dbReference type="ChEBI" id="CHEBI:29105"/>
    </ligand>
</feature>
<dbReference type="Gene3D" id="1.20.140.30">
    <property type="entry name" value="MOB kinase activator"/>
    <property type="match status" value="1"/>
</dbReference>
<comment type="caution">
    <text evidence="2">The sequence shown here is derived from an EMBL/GenBank/DDBJ whole genome shotgun (WGS) entry which is preliminary data.</text>
</comment>
<dbReference type="OrthoDB" id="184876at2759"/>